<evidence type="ECO:0000256" key="1">
    <source>
        <dbReference type="SAM" id="MobiDB-lite"/>
    </source>
</evidence>
<proteinExistence type="predicted"/>
<evidence type="ECO:0000313" key="3">
    <source>
        <dbReference type="Proteomes" id="UP001151760"/>
    </source>
</evidence>
<protein>
    <recommendedName>
        <fullName evidence="4">Retrovirus-related Pol polyprotein from transposon TNT 1-94</fullName>
    </recommendedName>
</protein>
<reference evidence="2" key="2">
    <citation type="submission" date="2022-01" db="EMBL/GenBank/DDBJ databases">
        <authorList>
            <person name="Yamashiro T."/>
            <person name="Shiraishi A."/>
            <person name="Satake H."/>
            <person name="Nakayama K."/>
        </authorList>
    </citation>
    <scope>NUCLEOTIDE SEQUENCE</scope>
</reference>
<evidence type="ECO:0000313" key="2">
    <source>
        <dbReference type="EMBL" id="GJT21980.1"/>
    </source>
</evidence>
<dbReference type="EMBL" id="BQNB010013932">
    <property type="protein sequence ID" value="GJT21980.1"/>
    <property type="molecule type" value="Genomic_DNA"/>
</dbReference>
<gene>
    <name evidence="2" type="ORF">Tco_0891917</name>
</gene>
<comment type="caution">
    <text evidence="2">The sequence shown here is derived from an EMBL/GenBank/DDBJ whole genome shotgun (WGS) entry which is preliminary data.</text>
</comment>
<feature type="compositionally biased region" description="Low complexity" evidence="1">
    <location>
        <begin position="22"/>
        <end position="33"/>
    </location>
</feature>
<reference evidence="2" key="1">
    <citation type="journal article" date="2022" name="Int. J. Mol. Sci.">
        <title>Draft Genome of Tanacetum Coccineum: Genomic Comparison of Closely Related Tanacetum-Family Plants.</title>
        <authorList>
            <person name="Yamashiro T."/>
            <person name="Shiraishi A."/>
            <person name="Nakayama K."/>
            <person name="Satake H."/>
        </authorList>
    </citation>
    <scope>NUCLEOTIDE SEQUENCE</scope>
</reference>
<name>A0ABQ5C4K6_9ASTR</name>
<keyword evidence="3" id="KW-1185">Reference proteome</keyword>
<organism evidence="2 3">
    <name type="scientific">Tanacetum coccineum</name>
    <dbReference type="NCBI Taxonomy" id="301880"/>
    <lineage>
        <taxon>Eukaryota</taxon>
        <taxon>Viridiplantae</taxon>
        <taxon>Streptophyta</taxon>
        <taxon>Embryophyta</taxon>
        <taxon>Tracheophyta</taxon>
        <taxon>Spermatophyta</taxon>
        <taxon>Magnoliopsida</taxon>
        <taxon>eudicotyledons</taxon>
        <taxon>Gunneridae</taxon>
        <taxon>Pentapetalae</taxon>
        <taxon>asterids</taxon>
        <taxon>campanulids</taxon>
        <taxon>Asterales</taxon>
        <taxon>Asteraceae</taxon>
        <taxon>Asteroideae</taxon>
        <taxon>Anthemideae</taxon>
        <taxon>Anthemidinae</taxon>
        <taxon>Tanacetum</taxon>
    </lineage>
</organism>
<accession>A0ABQ5C4K6</accession>
<feature type="non-terminal residue" evidence="2">
    <location>
        <position position="191"/>
    </location>
</feature>
<evidence type="ECO:0008006" key="4">
    <source>
        <dbReference type="Google" id="ProtNLM"/>
    </source>
</evidence>
<dbReference type="Proteomes" id="UP001151760">
    <property type="component" value="Unassembled WGS sequence"/>
</dbReference>
<sequence length="191" mass="22227">MSNSYSVSKGFEPKFTPKFMHSSQPTQSSQPEPKIQKDYKTEYKKIKAKLVLLEANSSTSQIPKTFQSKNKGLVAETFDWDGEEVSDDEEMTEVKELMALADDELTVEKNHARNGEWIDITMRKVNILLSMDEDVDWQNYLKYINIDLKFVEEQRLNLLSKYNKVVFELNKCRDDLLVLKQAKLDADTFQI</sequence>
<feature type="region of interest" description="Disordered" evidence="1">
    <location>
        <begin position="1"/>
        <end position="38"/>
    </location>
</feature>